<accession>V4TI56</accession>
<dbReference type="InterPro" id="IPR028082">
    <property type="entry name" value="Peripla_BP_I"/>
</dbReference>
<dbReference type="CDD" id="cd06336">
    <property type="entry name" value="PBP1_ABC_ligand_binding-like"/>
    <property type="match status" value="1"/>
</dbReference>
<evidence type="ECO:0000256" key="2">
    <source>
        <dbReference type="ARBA" id="ARBA00022729"/>
    </source>
</evidence>
<dbReference type="PANTHER" id="PTHR30483">
    <property type="entry name" value="LEUCINE-SPECIFIC-BINDING PROTEIN"/>
    <property type="match status" value="1"/>
</dbReference>
<keyword evidence="6" id="KW-1185">Reference proteome</keyword>
<keyword evidence="2" id="KW-0732">Signal</keyword>
<dbReference type="AlphaFoldDB" id="V4TI56"/>
<proteinExistence type="inferred from homology"/>
<comment type="caution">
    <text evidence="5">The sequence shown here is derived from an EMBL/GenBank/DDBJ whole genome shotgun (WGS) entry which is preliminary data.</text>
</comment>
<evidence type="ECO:0000256" key="1">
    <source>
        <dbReference type="ARBA" id="ARBA00010062"/>
    </source>
</evidence>
<dbReference type="Proteomes" id="UP000017819">
    <property type="component" value="Unassembled WGS sequence"/>
</dbReference>
<evidence type="ECO:0000313" key="5">
    <source>
        <dbReference type="EMBL" id="ESR25688.1"/>
    </source>
</evidence>
<dbReference type="GO" id="GO:0006865">
    <property type="term" value="P:amino acid transport"/>
    <property type="evidence" value="ECO:0007669"/>
    <property type="project" value="UniProtKB-KW"/>
</dbReference>
<dbReference type="Gene3D" id="3.40.50.2300">
    <property type="match status" value="2"/>
</dbReference>
<comment type="similarity">
    <text evidence="1">Belongs to the leucine-binding protein family.</text>
</comment>
<name>V4TI56_9HYPH</name>
<dbReference type="eggNOG" id="COG0683">
    <property type="taxonomic scope" value="Bacteria"/>
</dbReference>
<organism evidence="5 6">
    <name type="scientific">Lutibaculum baratangense AMV1</name>
    <dbReference type="NCBI Taxonomy" id="631454"/>
    <lineage>
        <taxon>Bacteria</taxon>
        <taxon>Pseudomonadati</taxon>
        <taxon>Pseudomonadota</taxon>
        <taxon>Alphaproteobacteria</taxon>
        <taxon>Hyphomicrobiales</taxon>
        <taxon>Tepidamorphaceae</taxon>
        <taxon>Lutibaculum</taxon>
    </lineage>
</organism>
<dbReference type="RefSeq" id="WP_023431663.1">
    <property type="nucleotide sequence ID" value="NZ_AWXZ01000018.1"/>
</dbReference>
<dbReference type="InterPro" id="IPR028081">
    <property type="entry name" value="Leu-bd"/>
</dbReference>
<sequence>MVKYRFGADLALSATMPRLGLRSRETLKVGVLAPFTGDAASWGLPGLHACLIWAEWCNKAGGVRIGGRSHEVEIKAFDDRYDPSRALRGIKHLVQEEGVRFVLMLGGDTVPAIARFLTETKTLAATLLPSDLSPDIPYLIAPCEVHPIYLVTGVDWIARNRPEMKRAAICAQKDALGLPSVATYRAAFEVAGIDVVKEILFPGSLQDVDSMIDVLLENEPDILCWDTAYEPFVHALTEAAHRRGFRGQLLSCTCDDYPALVARTGADFMEGFLFHFPDFDDPALQDPGVGFARPRAFFDEFNLRYPGEWSAVPWEYFSILDMWRKAVERAQTVETATVLGALKTGGIGRNVFGEARWWGDELFGIDHALVGNWPVVRIECGKARIVEFGSILDWWDRHGEALVRHMRIYGQMWDQRYDRLMAGQAAPVPQNPPTSS</sequence>
<evidence type="ECO:0000313" key="6">
    <source>
        <dbReference type="Proteomes" id="UP000017819"/>
    </source>
</evidence>
<reference evidence="5 6" key="1">
    <citation type="journal article" date="2014" name="Genome Announc.">
        <title>Draft Genome Sequence of Lutibaculum baratangense Strain AMV1T, Isolated from a Mud Volcano in Andamans, India.</title>
        <authorList>
            <person name="Singh A."/>
            <person name="Sreenivas A."/>
            <person name="Sathyanarayana Reddy G."/>
            <person name="Pinnaka A.K."/>
            <person name="Shivaji S."/>
        </authorList>
    </citation>
    <scope>NUCLEOTIDE SEQUENCE [LARGE SCALE GENOMIC DNA]</scope>
    <source>
        <strain evidence="5 6">AMV1</strain>
    </source>
</reference>
<evidence type="ECO:0000256" key="3">
    <source>
        <dbReference type="ARBA" id="ARBA00022970"/>
    </source>
</evidence>
<dbReference type="InterPro" id="IPR051010">
    <property type="entry name" value="BCAA_transport"/>
</dbReference>
<feature type="domain" description="Leucine-binding protein" evidence="4">
    <location>
        <begin position="26"/>
        <end position="379"/>
    </location>
</feature>
<protein>
    <submittedName>
        <fullName evidence="5">ABC transporter, periplasmic protein</fullName>
    </submittedName>
</protein>
<dbReference type="PATRIC" id="fig|631454.5.peg.1503"/>
<dbReference type="Pfam" id="PF13458">
    <property type="entry name" value="Peripla_BP_6"/>
    <property type="match status" value="1"/>
</dbReference>
<keyword evidence="3" id="KW-0813">Transport</keyword>
<evidence type="ECO:0000259" key="4">
    <source>
        <dbReference type="Pfam" id="PF13458"/>
    </source>
</evidence>
<dbReference type="EMBL" id="AWXZ01000018">
    <property type="protein sequence ID" value="ESR25688.1"/>
    <property type="molecule type" value="Genomic_DNA"/>
</dbReference>
<dbReference type="PANTHER" id="PTHR30483:SF6">
    <property type="entry name" value="PERIPLASMIC BINDING PROTEIN OF ABC TRANSPORTER FOR NATURAL AMINO ACIDS"/>
    <property type="match status" value="1"/>
</dbReference>
<keyword evidence="3" id="KW-0029">Amino-acid transport</keyword>
<dbReference type="SUPFAM" id="SSF53822">
    <property type="entry name" value="Periplasmic binding protein-like I"/>
    <property type="match status" value="1"/>
</dbReference>
<gene>
    <name evidence="5" type="ORF">N177_1521</name>
</gene>
<dbReference type="STRING" id="631454.N177_1521"/>